<dbReference type="BioCyc" id="CCAL311458:G131R-637-MONOMER"/>
<reference evidence="1 3" key="1">
    <citation type="journal article" date="2005" name="Environ. Microbiol.">
        <title>Genetic and functional properties of uncultivated thermophilic crenarchaeotes from a subsurface gold mine as revealed by analysis of genome fragments.</title>
        <authorList>
            <person name="Nunoura T."/>
            <person name="Hirayama H."/>
            <person name="Takami H."/>
            <person name="Oida H."/>
            <person name="Nishi S."/>
            <person name="Shimamura S."/>
            <person name="Suzuki Y."/>
            <person name="Inagaki F."/>
            <person name="Takai K."/>
            <person name="Nealson K.H."/>
            <person name="Horikoshi K."/>
        </authorList>
    </citation>
    <scope>NUCLEOTIDE SEQUENCE [LARGE SCALE GENOMIC DNA]</scope>
</reference>
<accession>E6N5U3</accession>
<evidence type="ECO:0000313" key="1">
    <source>
        <dbReference type="EMBL" id="BAJ47662.1"/>
    </source>
</evidence>
<dbReference type="EMBL" id="BA000048">
    <property type="protein sequence ID" value="BAJ50484.1"/>
    <property type="molecule type" value="Genomic_DNA"/>
</dbReference>
<proteinExistence type="predicted"/>
<dbReference type="EMBL" id="AP011843">
    <property type="protein sequence ID" value="BAJ47662.1"/>
    <property type="molecule type" value="Genomic_DNA"/>
</dbReference>
<dbReference type="Proteomes" id="UP000008120">
    <property type="component" value="Chromosome"/>
</dbReference>
<organism evidence="1 3">
    <name type="scientific">Caldiarchaeum subterraneum</name>
    <dbReference type="NCBI Taxonomy" id="311458"/>
    <lineage>
        <taxon>Archaea</taxon>
        <taxon>Nitrososphaerota</taxon>
        <taxon>Candidatus Caldarchaeales</taxon>
        <taxon>Candidatus Caldarchaeaceae</taxon>
        <taxon>Candidatus Caldarchaeum</taxon>
    </lineage>
</organism>
<evidence type="ECO:0000313" key="2">
    <source>
        <dbReference type="EMBL" id="BAJ50484.1"/>
    </source>
</evidence>
<dbReference type="AlphaFoldDB" id="E6N5U3"/>
<dbReference type="KEGG" id="csu:CSUB_C0625"/>
<protein>
    <submittedName>
        <fullName evidence="1">Uncharacterized protein</fullName>
    </submittedName>
</protein>
<name>E6N5U3_CALS0</name>
<evidence type="ECO:0000313" key="3">
    <source>
        <dbReference type="Proteomes" id="UP000008120"/>
    </source>
</evidence>
<sequence>MSVTLRIGDVGRRCNLYWNIPVYNTSASQTGTWYTNSTSFVLATSGSININGFVNTLPNFYDTVRISYSFGHSVSSTGVGEAYMKILGVNGTTFSISSGSVTQSETVHRNMPTNGVITWELWHRKLGATNYVSNPSLTIYLLNRNKTSIMAGELDIGQLFVTGYTLNPQTTFIFDDNAFYMFSNESTTDTLTETFDTPVAVNKVSIIKPTSTSGGVLYLIAV</sequence>
<dbReference type="STRING" id="311458.CSUB_C0625"/>
<reference evidence="1 3" key="2">
    <citation type="journal article" date="2011" name="Nucleic Acids Res.">
        <title>Insights into the evolution of Archaea and eukaryotic protein modifier systems revealed by the genome of a novel archaeal group.</title>
        <authorList>
            <person name="Nunoura T."/>
            <person name="Takaki Y."/>
            <person name="Kakuta J."/>
            <person name="Nishi S."/>
            <person name="Sugahara J."/>
            <person name="Kazama H."/>
            <person name="Chee G."/>
            <person name="Hattori M."/>
            <person name="Kanai A."/>
            <person name="Atomi H."/>
            <person name="Takai K."/>
            <person name="Takami H."/>
        </authorList>
    </citation>
    <scope>NUCLEOTIDE SEQUENCE [LARGE SCALE GENOMIC DNA]</scope>
</reference>
<gene>
    <name evidence="2" type="ORF">CSUB_C0625</name>
    <name evidence="1" type="ORF">HGMM_F32D08C28</name>
</gene>